<dbReference type="Gene3D" id="3.40.1830.10">
    <property type="entry name" value="Thermophilic metalloprotease (M29)"/>
    <property type="match status" value="1"/>
</dbReference>
<comment type="cofactor">
    <cofactor evidence="3">
        <name>Zn(2+)</name>
        <dbReference type="ChEBI" id="CHEBI:29105"/>
    </cofactor>
</comment>
<evidence type="ECO:0000256" key="2">
    <source>
        <dbReference type="ARBA" id="ARBA00001946"/>
    </source>
</evidence>
<dbReference type="InterPro" id="IPR000787">
    <property type="entry name" value="Peptidase_M29"/>
</dbReference>
<comment type="similarity">
    <text evidence="4">Belongs to the peptidase M29 family.</text>
</comment>
<dbReference type="PANTHER" id="PTHR34448:SF1">
    <property type="entry name" value="BLL6088 PROTEIN"/>
    <property type="match status" value="1"/>
</dbReference>
<feature type="non-terminal residue" evidence="10">
    <location>
        <position position="118"/>
    </location>
</feature>
<evidence type="ECO:0000256" key="8">
    <source>
        <dbReference type="ARBA" id="ARBA00022801"/>
    </source>
</evidence>
<dbReference type="GO" id="GO:0004177">
    <property type="term" value="F:aminopeptidase activity"/>
    <property type="evidence" value="ECO:0007669"/>
    <property type="project" value="UniProtKB-KW"/>
</dbReference>
<evidence type="ECO:0000256" key="3">
    <source>
        <dbReference type="ARBA" id="ARBA00001947"/>
    </source>
</evidence>
<comment type="cofactor">
    <cofactor evidence="1">
        <name>Co(2+)</name>
        <dbReference type="ChEBI" id="CHEBI:48828"/>
    </cofactor>
</comment>
<keyword evidence="8" id="KW-0378">Hydrolase</keyword>
<dbReference type="InterPro" id="IPR035097">
    <property type="entry name" value="M29_N-terminal"/>
</dbReference>
<dbReference type="RefSeq" id="WP_137053160.1">
    <property type="nucleotide sequence ID" value="NZ_SZOM01000208.1"/>
</dbReference>
<sequence length="118" mass="13291">MKQRLSKLADILVNHSTKVQPGDQVLIQSVTEIDPAVVREIIKSVEKAGGYAHVSMRDVSVTRQLILSGSEEQFKLLADGECCRLSKMQVYINLRSPRNAYELADVPAEKMKLYQKVF</sequence>
<comment type="caution">
    <text evidence="10">The sequence shown here is derived from an EMBL/GenBank/DDBJ whole genome shotgun (WGS) entry which is preliminary data.</text>
</comment>
<organism evidence="10 11">
    <name type="scientific">Bacillus wiedmannii</name>
    <dbReference type="NCBI Taxonomy" id="1890302"/>
    <lineage>
        <taxon>Bacteria</taxon>
        <taxon>Bacillati</taxon>
        <taxon>Bacillota</taxon>
        <taxon>Bacilli</taxon>
        <taxon>Bacillales</taxon>
        <taxon>Bacillaceae</taxon>
        <taxon>Bacillus</taxon>
        <taxon>Bacillus cereus group</taxon>
    </lineage>
</organism>
<proteinExistence type="inferred from homology"/>
<keyword evidence="6" id="KW-0645">Protease</keyword>
<dbReference type="Proteomes" id="UP000306037">
    <property type="component" value="Unassembled WGS sequence"/>
</dbReference>
<dbReference type="Pfam" id="PF02073">
    <property type="entry name" value="Peptidase_M29"/>
    <property type="match status" value="1"/>
</dbReference>
<name>A0A4U2MLT4_9BACI</name>
<keyword evidence="5 10" id="KW-0031">Aminopeptidase</keyword>
<gene>
    <name evidence="10" type="ORF">FC694_22605</name>
</gene>
<dbReference type="GO" id="GO:0046872">
    <property type="term" value="F:metal ion binding"/>
    <property type="evidence" value="ECO:0007669"/>
    <property type="project" value="UniProtKB-KW"/>
</dbReference>
<comment type="cofactor">
    <cofactor evidence="2">
        <name>Mg(2+)</name>
        <dbReference type="ChEBI" id="CHEBI:18420"/>
    </cofactor>
</comment>
<protein>
    <submittedName>
        <fullName evidence="10">Aminopeptidase</fullName>
    </submittedName>
</protein>
<dbReference type="InterPro" id="IPR052170">
    <property type="entry name" value="M29_Exopeptidase"/>
</dbReference>
<evidence type="ECO:0000256" key="1">
    <source>
        <dbReference type="ARBA" id="ARBA00001941"/>
    </source>
</evidence>
<dbReference type="SUPFAM" id="SSF144052">
    <property type="entry name" value="Thermophilic metalloprotease-like"/>
    <property type="match status" value="1"/>
</dbReference>
<dbReference type="GO" id="GO:0008237">
    <property type="term" value="F:metallopeptidase activity"/>
    <property type="evidence" value="ECO:0007669"/>
    <property type="project" value="UniProtKB-KW"/>
</dbReference>
<keyword evidence="9" id="KW-0482">Metalloprotease</keyword>
<keyword evidence="7" id="KW-0479">Metal-binding</keyword>
<evidence type="ECO:0000256" key="5">
    <source>
        <dbReference type="ARBA" id="ARBA00022438"/>
    </source>
</evidence>
<dbReference type="GO" id="GO:0006508">
    <property type="term" value="P:proteolysis"/>
    <property type="evidence" value="ECO:0007669"/>
    <property type="project" value="UniProtKB-KW"/>
</dbReference>
<evidence type="ECO:0000256" key="6">
    <source>
        <dbReference type="ARBA" id="ARBA00022670"/>
    </source>
</evidence>
<dbReference type="AlphaFoldDB" id="A0A4U2MLT4"/>
<evidence type="ECO:0000313" key="11">
    <source>
        <dbReference type="Proteomes" id="UP000306037"/>
    </source>
</evidence>
<evidence type="ECO:0000313" key="10">
    <source>
        <dbReference type="EMBL" id="TKH12133.1"/>
    </source>
</evidence>
<evidence type="ECO:0000256" key="4">
    <source>
        <dbReference type="ARBA" id="ARBA00008236"/>
    </source>
</evidence>
<dbReference type="PANTHER" id="PTHR34448">
    <property type="entry name" value="AMINOPEPTIDASE"/>
    <property type="match status" value="1"/>
</dbReference>
<dbReference type="EMBL" id="SZOM01000208">
    <property type="protein sequence ID" value="TKH12133.1"/>
    <property type="molecule type" value="Genomic_DNA"/>
</dbReference>
<evidence type="ECO:0000256" key="9">
    <source>
        <dbReference type="ARBA" id="ARBA00023049"/>
    </source>
</evidence>
<evidence type="ECO:0000256" key="7">
    <source>
        <dbReference type="ARBA" id="ARBA00022723"/>
    </source>
</evidence>
<reference evidence="10 11" key="1">
    <citation type="journal article" date="2019" name="Environ. Microbiol.">
        <title>An active ?-lactamase is a part of an orchestrated cell wall stress resistance network of Bacillus subtilis and related rhizosphere species.</title>
        <authorList>
            <person name="Bucher T."/>
            <person name="Keren-Paz A."/>
            <person name="Hausser J."/>
            <person name="Olender T."/>
            <person name="Cytryn E."/>
            <person name="Kolodkin-Gal I."/>
        </authorList>
    </citation>
    <scope>NUCLEOTIDE SEQUENCE [LARGE SCALE GENOMIC DNA]</scope>
    <source>
        <strain evidence="10 11">I71</strain>
    </source>
</reference>
<accession>A0A4U2MLT4</accession>